<evidence type="ECO:0000256" key="1">
    <source>
        <dbReference type="SAM" id="SignalP"/>
    </source>
</evidence>
<dbReference type="SUPFAM" id="SSF49695">
    <property type="entry name" value="gamma-Crystallin-like"/>
    <property type="match status" value="1"/>
</dbReference>
<dbReference type="EMBL" id="SWBQ01000001">
    <property type="protein sequence ID" value="TKC09389.1"/>
    <property type="molecule type" value="Genomic_DNA"/>
</dbReference>
<keyword evidence="1" id="KW-0732">Signal</keyword>
<reference evidence="2 3" key="1">
    <citation type="submission" date="2019-04" db="EMBL/GenBank/DDBJ databases">
        <title>Pedobacter sp. RP-3-15 sp. nov., isolated from Arctic soil.</title>
        <authorList>
            <person name="Dahal R.H."/>
            <person name="Kim D.-U."/>
        </authorList>
    </citation>
    <scope>NUCLEOTIDE SEQUENCE [LARGE SCALE GENOMIC DNA]</scope>
    <source>
        <strain evidence="2 3">RP-3-15</strain>
    </source>
</reference>
<dbReference type="InterPro" id="IPR011024">
    <property type="entry name" value="G_crystallin-like"/>
</dbReference>
<proteinExistence type="predicted"/>
<evidence type="ECO:0008006" key="4">
    <source>
        <dbReference type="Google" id="ProtNLM"/>
    </source>
</evidence>
<dbReference type="PROSITE" id="PS51257">
    <property type="entry name" value="PROKAR_LIPOPROTEIN"/>
    <property type="match status" value="1"/>
</dbReference>
<evidence type="ECO:0000313" key="2">
    <source>
        <dbReference type="EMBL" id="TKC09389.1"/>
    </source>
</evidence>
<comment type="caution">
    <text evidence="2">The sequence shown here is derived from an EMBL/GenBank/DDBJ whole genome shotgun (WGS) entry which is preliminary data.</text>
</comment>
<dbReference type="SUPFAM" id="SSF55486">
    <property type="entry name" value="Metalloproteases ('zincins'), catalytic domain"/>
    <property type="match status" value="1"/>
</dbReference>
<sequence length="468" mass="50416">MKKTIIPILAVKLMCCSLFFTACKKPVTNQEEASSRKPPGEKSTLSSPVTNSRNLNVIYFIPNDNPALANYKTRISDLLFNFQDFVAGEMDRNGYGTKTFGLSINDTTGNVNIITIMGQYGQANYGYSTSGSTVLTEVNAYKATHASEFSSQHSLIIMPLRTDGGSTPFYGVGRNCFAVDYNGLDVANLATTTSNLMAGMLHELGHGLGLPHNKQRVSQAGTLGTSLMGAGNTTYGRSATFMTEADCAVLNTCEVFQPTTSATFYGAVTTTLKTYGNPNPYDGNIYVRGKFTSSSPVTNVLYFLDPNVNNEGTGVNKDYNANAFRSSVTPTDSFNVALPVGDLQVKGNTPYELKIKLVCQNGTVVTYTYNFSFVSDVPQFPNSIQFYQHCSYGGWTATLPIGTYTQSQMGTLGLVNNDLSSFKIPYGLKVTIYKDDNFGGASAVYTGGNSCLSGGFNDVVSSVKVAYN</sequence>
<accession>A0A4U1CTT7</accession>
<dbReference type="AlphaFoldDB" id="A0A4U1CTT7"/>
<name>A0A4U1CTT7_9SPHI</name>
<protein>
    <recommendedName>
        <fullName evidence="4">Dual-action HEIGH metallo-peptidase</fullName>
    </recommendedName>
</protein>
<feature type="chain" id="PRO_5020253978" description="Dual-action HEIGH metallo-peptidase" evidence="1">
    <location>
        <begin position="23"/>
        <end position="468"/>
    </location>
</feature>
<evidence type="ECO:0000313" key="3">
    <source>
        <dbReference type="Proteomes" id="UP000307244"/>
    </source>
</evidence>
<organism evidence="2 3">
    <name type="scientific">Pedobacter frigoris</name>
    <dbReference type="NCBI Taxonomy" id="2571272"/>
    <lineage>
        <taxon>Bacteria</taxon>
        <taxon>Pseudomonadati</taxon>
        <taxon>Bacteroidota</taxon>
        <taxon>Sphingobacteriia</taxon>
        <taxon>Sphingobacteriales</taxon>
        <taxon>Sphingobacteriaceae</taxon>
        <taxon>Pedobacter</taxon>
    </lineage>
</organism>
<dbReference type="Gene3D" id="2.60.20.10">
    <property type="entry name" value="Crystallins"/>
    <property type="match status" value="1"/>
</dbReference>
<dbReference type="Proteomes" id="UP000307244">
    <property type="component" value="Unassembled WGS sequence"/>
</dbReference>
<keyword evidence="3" id="KW-1185">Reference proteome</keyword>
<feature type="signal peptide" evidence="1">
    <location>
        <begin position="1"/>
        <end position="22"/>
    </location>
</feature>
<gene>
    <name evidence="2" type="ORF">FA047_04650</name>
</gene>
<dbReference type="OrthoDB" id="3965347at2"/>
<dbReference type="RefSeq" id="WP_136834800.1">
    <property type="nucleotide sequence ID" value="NZ_SWBQ01000001.1"/>
</dbReference>